<name>A0A9E2SAS4_9BACT</name>
<proteinExistence type="predicted"/>
<dbReference type="AlphaFoldDB" id="A0A9E2SAS4"/>
<dbReference type="EMBL" id="JAHSPG010000015">
    <property type="protein sequence ID" value="MBV4359633.1"/>
    <property type="molecule type" value="Genomic_DNA"/>
</dbReference>
<dbReference type="Proteomes" id="UP000812270">
    <property type="component" value="Unassembled WGS sequence"/>
</dbReference>
<reference evidence="2" key="1">
    <citation type="submission" date="2021-06" db="EMBL/GenBank/DDBJ databases">
        <authorList>
            <person name="Huq M.A."/>
        </authorList>
    </citation>
    <scope>NUCLEOTIDE SEQUENCE</scope>
    <source>
        <strain evidence="2">MAH-26</strain>
    </source>
</reference>
<evidence type="ECO:0000313" key="2">
    <source>
        <dbReference type="EMBL" id="MBV4359633.1"/>
    </source>
</evidence>
<evidence type="ECO:0008006" key="4">
    <source>
        <dbReference type="Google" id="ProtNLM"/>
    </source>
</evidence>
<keyword evidence="3" id="KW-1185">Reference proteome</keyword>
<organism evidence="2 3">
    <name type="scientific">Pinibacter aurantiacus</name>
    <dbReference type="NCBI Taxonomy" id="2851599"/>
    <lineage>
        <taxon>Bacteria</taxon>
        <taxon>Pseudomonadati</taxon>
        <taxon>Bacteroidota</taxon>
        <taxon>Chitinophagia</taxon>
        <taxon>Chitinophagales</taxon>
        <taxon>Chitinophagaceae</taxon>
        <taxon>Pinibacter</taxon>
    </lineage>
</organism>
<evidence type="ECO:0000313" key="3">
    <source>
        <dbReference type="Proteomes" id="UP000812270"/>
    </source>
</evidence>
<gene>
    <name evidence="2" type="ORF">KTO63_20850</name>
</gene>
<feature type="signal peptide" evidence="1">
    <location>
        <begin position="1"/>
        <end position="17"/>
    </location>
</feature>
<dbReference type="PROSITE" id="PS51257">
    <property type="entry name" value="PROKAR_LIPOPROTEIN"/>
    <property type="match status" value="1"/>
</dbReference>
<keyword evidence="1" id="KW-0732">Signal</keyword>
<comment type="caution">
    <text evidence="2">The sequence shown here is derived from an EMBL/GenBank/DDBJ whole genome shotgun (WGS) entry which is preliminary data.</text>
</comment>
<feature type="chain" id="PRO_5039417956" description="PKD domain-containing protein" evidence="1">
    <location>
        <begin position="18"/>
        <end position="267"/>
    </location>
</feature>
<accession>A0A9E2SAS4</accession>
<dbReference type="RefSeq" id="WP_217793888.1">
    <property type="nucleotide sequence ID" value="NZ_JAHSPG010000015.1"/>
</dbReference>
<evidence type="ECO:0000256" key="1">
    <source>
        <dbReference type="SAM" id="SignalP"/>
    </source>
</evidence>
<protein>
    <recommendedName>
        <fullName evidence="4">PKD domain-containing protein</fullName>
    </recommendedName>
</protein>
<sequence>MKNVYIFSIAVIIAAFAACSPSEKRVELPAIIDKSQLKFSVTQNPSHDNVAYLNSETPNASPSWAFGTSFSTRVKDTVLLPFGGANVIKYGVISGGGFVQDSVKINVTKNDDEFFANPNWNLLTNGQAGKTWVLDMVNPMGFYGLDWGKGGSGDWSWEPDLASNSWIMPSRDYGEIKFDLNGNFNYTKISKDASGNASTCVGTFSYDFANKMINLNGCELLFGGDYHSAVANWNSVKVIRLTANEVVLGVIRTVDPCYLGFRFKPKP</sequence>